<feature type="signal peptide" evidence="1">
    <location>
        <begin position="1"/>
        <end position="25"/>
    </location>
</feature>
<protein>
    <submittedName>
        <fullName evidence="2">Uncharacterized protein</fullName>
    </submittedName>
</protein>
<feature type="chain" id="PRO_5026746397" evidence="1">
    <location>
        <begin position="26"/>
        <end position="344"/>
    </location>
</feature>
<proteinExistence type="predicted"/>
<gene>
    <name evidence="2" type="ORF">GF068_22765</name>
</gene>
<reference evidence="2 3" key="1">
    <citation type="submission" date="2019-10" db="EMBL/GenBank/DDBJ databases">
        <title>A soil myxobacterium in the family Polyangiaceae.</title>
        <authorList>
            <person name="Li Y."/>
            <person name="Wang J."/>
        </authorList>
    </citation>
    <scope>NUCLEOTIDE SEQUENCE [LARGE SCALE GENOMIC DNA]</scope>
    <source>
        <strain evidence="2 3">DSM 14734</strain>
    </source>
</reference>
<keyword evidence="1" id="KW-0732">Signal</keyword>
<keyword evidence="3" id="KW-1185">Reference proteome</keyword>
<organism evidence="2 3">
    <name type="scientific">Polyangium spumosum</name>
    <dbReference type="NCBI Taxonomy" id="889282"/>
    <lineage>
        <taxon>Bacteria</taxon>
        <taxon>Pseudomonadati</taxon>
        <taxon>Myxococcota</taxon>
        <taxon>Polyangia</taxon>
        <taxon>Polyangiales</taxon>
        <taxon>Polyangiaceae</taxon>
        <taxon>Polyangium</taxon>
    </lineage>
</organism>
<evidence type="ECO:0000313" key="3">
    <source>
        <dbReference type="Proteomes" id="UP000440224"/>
    </source>
</evidence>
<dbReference type="RefSeq" id="WP_153821539.1">
    <property type="nucleotide sequence ID" value="NZ_WJIE01000006.1"/>
</dbReference>
<evidence type="ECO:0000313" key="2">
    <source>
        <dbReference type="EMBL" id="MRG94719.1"/>
    </source>
</evidence>
<sequence>MTEGCALFKQATALVLCSAGFFGCAAEVADPVEGAAEGEVFTETVVVFQEDGSEKVYTRELTLAEVMYPAMPAPDVEAQGDEENVGEAAQALGTISCYDSPLLLILHDQPNLQGNRICFAHHSSSGQTVDLNAYCRIWQTNYFPYSKTCIGKWNHFVASYRAGNFGGTFTDAYGAVTTYSPWQTVNGVGPAMQYARHLYASGNIGCWNKVCDTGETCSSCPGDCGSCCGNGACDNNETCSTCSQDCGACTWCGNGTCDNDETCSTCSLDCGACGPVCGNWSCETHRGETCSSCPYDCGAIYYYCISCGGGNGITQSYAACSQQEANAMVQAGWGSCFIGYGACF</sequence>
<dbReference type="EMBL" id="WJIE01000006">
    <property type="protein sequence ID" value="MRG94719.1"/>
    <property type="molecule type" value="Genomic_DNA"/>
</dbReference>
<dbReference type="AlphaFoldDB" id="A0A6N7PS06"/>
<name>A0A6N7PS06_9BACT</name>
<accession>A0A6N7PS06</accession>
<dbReference type="OrthoDB" id="5382705at2"/>
<dbReference type="Proteomes" id="UP000440224">
    <property type="component" value="Unassembled WGS sequence"/>
</dbReference>
<comment type="caution">
    <text evidence="2">The sequence shown here is derived from an EMBL/GenBank/DDBJ whole genome shotgun (WGS) entry which is preliminary data.</text>
</comment>
<evidence type="ECO:0000256" key="1">
    <source>
        <dbReference type="SAM" id="SignalP"/>
    </source>
</evidence>